<reference evidence="3 4" key="1">
    <citation type="submission" date="2006-01" db="EMBL/GenBank/DDBJ databases">
        <title>Complete sequence of Rhodopseudomonas palustris HaA2.</title>
        <authorList>
            <consortium name="US DOE Joint Genome Institute"/>
            <person name="Copeland A."/>
            <person name="Lucas S."/>
            <person name="Lapidus A."/>
            <person name="Barry K."/>
            <person name="Detter J.C."/>
            <person name="Glavina T."/>
            <person name="Hammon N."/>
            <person name="Israni S."/>
            <person name="Pitluck S."/>
            <person name="Chain P."/>
            <person name="Malfatti S."/>
            <person name="Shin M."/>
            <person name="Vergez L."/>
            <person name="Schmutz J."/>
            <person name="Larimer F."/>
            <person name="Land M."/>
            <person name="Hauser L."/>
            <person name="Pelletier D.A."/>
            <person name="Kyrpides N."/>
            <person name="Anderson I."/>
            <person name="Oda Y."/>
            <person name="Harwood C.S."/>
            <person name="Richardson P."/>
        </authorList>
    </citation>
    <scope>NUCLEOTIDE SEQUENCE [LARGE SCALE GENOMIC DNA]</scope>
    <source>
        <strain evidence="3 4">HaA2</strain>
    </source>
</reference>
<dbReference type="STRING" id="316058.RPB_0153"/>
<dbReference type="NCBIfam" id="NF009316">
    <property type="entry name" value="PRK12674.1-5"/>
    <property type="match status" value="1"/>
</dbReference>
<dbReference type="eggNOG" id="COG1320">
    <property type="taxonomic scope" value="Bacteria"/>
</dbReference>
<dbReference type="InterPro" id="IPR005133">
    <property type="entry name" value="PhaG_MnhG_YufB"/>
</dbReference>
<organism evidence="3 4">
    <name type="scientific">Rhodopseudomonas palustris (strain HaA2)</name>
    <dbReference type="NCBI Taxonomy" id="316058"/>
    <lineage>
        <taxon>Bacteria</taxon>
        <taxon>Pseudomonadati</taxon>
        <taxon>Pseudomonadota</taxon>
        <taxon>Alphaproteobacteria</taxon>
        <taxon>Hyphomicrobiales</taxon>
        <taxon>Nitrobacteraceae</taxon>
        <taxon>Rhodopseudomonas</taxon>
    </lineage>
</organism>
<accession>Q2J3U5</accession>
<dbReference type="PANTHER" id="PTHR34703">
    <property type="entry name" value="ANTIPORTER SUBUNIT MNHG2-RELATED"/>
    <property type="match status" value="1"/>
</dbReference>
<sequence length="139" mass="15139">MTMAGLSELLVSALILIGAFFLFVGSFGLVKLPDVMRRLHAPTKSTTLGIGSLLIASMLYLALLRDDPSLHELIISVFLFLTAPITAHMISKAHILRNRALQQELPQPPGDEGWATLDPHGANETRLDPEPTRSTNAKD</sequence>
<evidence type="ECO:0000313" key="3">
    <source>
        <dbReference type="EMBL" id="ABD04865.1"/>
    </source>
</evidence>
<gene>
    <name evidence="3" type="ordered locus">RPB_0153</name>
</gene>
<evidence type="ECO:0000256" key="1">
    <source>
        <dbReference type="SAM" id="MobiDB-lite"/>
    </source>
</evidence>
<dbReference type="KEGG" id="rpb:RPB_0153"/>
<dbReference type="EMBL" id="CP000250">
    <property type="protein sequence ID" value="ABD04865.1"/>
    <property type="molecule type" value="Genomic_DNA"/>
</dbReference>
<keyword evidence="2" id="KW-1133">Transmembrane helix</keyword>
<evidence type="ECO:0000256" key="2">
    <source>
        <dbReference type="SAM" id="Phobius"/>
    </source>
</evidence>
<proteinExistence type="predicted"/>
<feature type="compositionally biased region" description="Basic and acidic residues" evidence="1">
    <location>
        <begin position="121"/>
        <end position="139"/>
    </location>
</feature>
<name>Q2J3U5_RHOP2</name>
<protein>
    <submittedName>
        <fullName evidence="3">Na+/H+ antiporter subunit</fullName>
    </submittedName>
</protein>
<dbReference type="PANTHER" id="PTHR34703:SF1">
    <property type="entry name" value="ANTIPORTER SUBUNIT MNHG2-RELATED"/>
    <property type="match status" value="1"/>
</dbReference>
<evidence type="ECO:0000313" key="4">
    <source>
        <dbReference type="Proteomes" id="UP000008809"/>
    </source>
</evidence>
<feature type="transmembrane region" description="Helical" evidence="2">
    <location>
        <begin position="12"/>
        <end position="33"/>
    </location>
</feature>
<dbReference type="HOGENOM" id="CLU_121334_1_1_5"/>
<dbReference type="NCBIfam" id="TIGR01300">
    <property type="entry name" value="CPA3_mnhG_phaG"/>
    <property type="match status" value="1"/>
</dbReference>
<feature type="region of interest" description="Disordered" evidence="1">
    <location>
        <begin position="101"/>
        <end position="139"/>
    </location>
</feature>
<keyword evidence="4" id="KW-1185">Reference proteome</keyword>
<dbReference type="Pfam" id="PF03334">
    <property type="entry name" value="PhaG_MnhG_YufB"/>
    <property type="match status" value="1"/>
</dbReference>
<keyword evidence="2" id="KW-0812">Transmembrane</keyword>
<dbReference type="AlphaFoldDB" id="Q2J3U5"/>
<dbReference type="Proteomes" id="UP000008809">
    <property type="component" value="Chromosome"/>
</dbReference>
<dbReference type="GO" id="GO:0015385">
    <property type="term" value="F:sodium:proton antiporter activity"/>
    <property type="evidence" value="ECO:0007669"/>
    <property type="project" value="TreeGrafter"/>
</dbReference>
<feature type="transmembrane region" description="Helical" evidence="2">
    <location>
        <begin position="45"/>
        <end position="64"/>
    </location>
</feature>
<keyword evidence="2" id="KW-0472">Membrane</keyword>
<feature type="transmembrane region" description="Helical" evidence="2">
    <location>
        <begin position="70"/>
        <end position="90"/>
    </location>
</feature>